<feature type="compositionally biased region" description="Low complexity" evidence="1">
    <location>
        <begin position="113"/>
        <end position="125"/>
    </location>
</feature>
<evidence type="ECO:0000313" key="2">
    <source>
        <dbReference type="EMBL" id="KAJ3226323.1"/>
    </source>
</evidence>
<protein>
    <submittedName>
        <fullName evidence="2">Uncharacterized protein</fullName>
    </submittedName>
</protein>
<proteinExistence type="predicted"/>
<comment type="caution">
    <text evidence="2">The sequence shown here is derived from an EMBL/GenBank/DDBJ whole genome shotgun (WGS) entry which is preliminary data.</text>
</comment>
<dbReference type="Gene3D" id="3.30.900.10">
    <property type="entry name" value="HORMA domain"/>
    <property type="match status" value="1"/>
</dbReference>
<dbReference type="EMBL" id="JADGJW010000039">
    <property type="protein sequence ID" value="KAJ3226323.1"/>
    <property type="molecule type" value="Genomic_DNA"/>
</dbReference>
<keyword evidence="3" id="KW-1185">Reference proteome</keyword>
<dbReference type="Proteomes" id="UP001211065">
    <property type="component" value="Unassembled WGS sequence"/>
</dbReference>
<sequence length="574" mass="64337">MFFRSLYSIVRLLPAYYYLKNNNYLSYRLSSSRGLNGNESSLEQFHSNKDIRKGVDEMDLGSIETSLGTDFTAFPLDKQILRHSHSTTSLSREDDFYRTKSRANSIESKNYTSSIASSAGSNNSSPRNDSPLLFGTSLPMRLTRVPSNSSVNSPPSPDTSKPVSINQLSYRRHNHQLFRQRDKRLSLQISQNSLPSSHQLPIFTPPSLGSSLTNNEQHKIIFETDPAPFGIVSNSTPNSPLKKVESFGEFGIFKMDPTPYDVEASSPIPIKKTTFPSSYRDSISPLNPIMFTPKEVGYFEGKPFVEGSPPLAKYLMVDSSLKEFIQDTSKKLTEKKSISALNNQKISTQTLSAKKSQQQLALDRFKNLQSIHGSFSDSINQKVSASVVKEEKKIDNSKNELGYLFESTEKPELVTSGTYENKEVDGAVAGGKTDLKLNNESSTDTEFLKDKADHVNKKEMEKKLFKSFNNHFEQKLSSKANPKEFNSMSLPMLVTGERKFKSNVVGSLESGFKEYKTDNDNFFSLSDDNVDNVNSIINPQNSGIREIQNKKKMEDSLDDELLFTMSELDVGGEP</sequence>
<organism evidence="2 3">
    <name type="scientific">Clydaea vesicula</name>
    <dbReference type="NCBI Taxonomy" id="447962"/>
    <lineage>
        <taxon>Eukaryota</taxon>
        <taxon>Fungi</taxon>
        <taxon>Fungi incertae sedis</taxon>
        <taxon>Chytridiomycota</taxon>
        <taxon>Chytridiomycota incertae sedis</taxon>
        <taxon>Chytridiomycetes</taxon>
        <taxon>Lobulomycetales</taxon>
        <taxon>Lobulomycetaceae</taxon>
        <taxon>Clydaea</taxon>
    </lineage>
</organism>
<gene>
    <name evidence="2" type="ORF">HK099_005154</name>
</gene>
<reference evidence="2" key="1">
    <citation type="submission" date="2020-05" db="EMBL/GenBank/DDBJ databases">
        <title>Phylogenomic resolution of chytrid fungi.</title>
        <authorList>
            <person name="Stajich J.E."/>
            <person name="Amses K."/>
            <person name="Simmons R."/>
            <person name="Seto K."/>
            <person name="Myers J."/>
            <person name="Bonds A."/>
            <person name="Quandt C.A."/>
            <person name="Barry K."/>
            <person name="Liu P."/>
            <person name="Grigoriev I."/>
            <person name="Longcore J.E."/>
            <person name="James T.Y."/>
        </authorList>
    </citation>
    <scope>NUCLEOTIDE SEQUENCE</scope>
    <source>
        <strain evidence="2">JEL0476</strain>
    </source>
</reference>
<feature type="region of interest" description="Disordered" evidence="1">
    <location>
        <begin position="113"/>
        <end position="167"/>
    </location>
</feature>
<accession>A0AAD5U904</accession>
<name>A0AAD5U904_9FUNG</name>
<feature type="compositionally biased region" description="Polar residues" evidence="1">
    <location>
        <begin position="158"/>
        <end position="167"/>
    </location>
</feature>
<evidence type="ECO:0000256" key="1">
    <source>
        <dbReference type="SAM" id="MobiDB-lite"/>
    </source>
</evidence>
<dbReference type="InterPro" id="IPR036570">
    <property type="entry name" value="HORMA_dom_sf"/>
</dbReference>
<dbReference type="AlphaFoldDB" id="A0AAD5U904"/>
<evidence type="ECO:0000313" key="3">
    <source>
        <dbReference type="Proteomes" id="UP001211065"/>
    </source>
</evidence>